<keyword evidence="2" id="KW-1185">Reference proteome</keyword>
<dbReference type="Gene3D" id="3.30.565.10">
    <property type="entry name" value="Histidine kinase-like ATPase, C-terminal domain"/>
    <property type="match status" value="1"/>
</dbReference>
<comment type="caution">
    <text evidence="1">The sequence shown here is derived from an EMBL/GenBank/DDBJ whole genome shotgun (WGS) entry which is preliminary data.</text>
</comment>
<keyword evidence="1" id="KW-0547">Nucleotide-binding</keyword>
<name>A0ABV2TX09_9FLAO</name>
<dbReference type="EMBL" id="JBEWYP010000005">
    <property type="protein sequence ID" value="MET7029797.1"/>
    <property type="molecule type" value="Genomic_DNA"/>
</dbReference>
<gene>
    <name evidence="1" type="ORF">ABXZ32_10340</name>
</gene>
<proteinExistence type="predicted"/>
<dbReference type="GO" id="GO:0005524">
    <property type="term" value="F:ATP binding"/>
    <property type="evidence" value="ECO:0007669"/>
    <property type="project" value="UniProtKB-KW"/>
</dbReference>
<evidence type="ECO:0000313" key="1">
    <source>
        <dbReference type="EMBL" id="MET7029797.1"/>
    </source>
</evidence>
<dbReference type="Proteomes" id="UP001549773">
    <property type="component" value="Unassembled WGS sequence"/>
</dbReference>
<dbReference type="SUPFAM" id="SSF55874">
    <property type="entry name" value="ATPase domain of HSP90 chaperone/DNA topoisomerase II/histidine kinase"/>
    <property type="match status" value="1"/>
</dbReference>
<protein>
    <submittedName>
        <fullName evidence="1">ATP-binding protein</fullName>
    </submittedName>
</protein>
<evidence type="ECO:0000313" key="2">
    <source>
        <dbReference type="Proteomes" id="UP001549773"/>
    </source>
</evidence>
<dbReference type="RefSeq" id="WP_354618601.1">
    <property type="nucleotide sequence ID" value="NZ_JBEWYP010000005.1"/>
</dbReference>
<dbReference type="Pfam" id="PF13589">
    <property type="entry name" value="HATPase_c_3"/>
    <property type="match status" value="1"/>
</dbReference>
<dbReference type="InterPro" id="IPR036890">
    <property type="entry name" value="HATPase_C_sf"/>
</dbReference>
<sequence>MLKIGDSVSIKIQTGVYGQFRNLNNKVWYALGEFVDNAVQSFENNKHTLTQIHGANYSLEVRITINKDDDFITIKDNAAGIGLDNYYRAFEPAHIPIDNTGLHEHGMGMKTAAIWLSNVWTVKTKAIGEDEERFVEFDLQKVINEKKEVLNLIKTPKNKEEHYTELTLTKLSNNSPSNHQFDKIKRHLASIYRNFIRSGDLKLYINGELLTYVDPEILMAPYFKDLDGKDILWKKEIDFSFSKYSAKGFIGVLKTMSTNKLNGISLFRRGRVIVGSHDEKYRPKELCGQIGSPRYKRIFGELELNGFGVSFNKGSFVEVEDLEALMNALKIEISNKDFDLYNQAEKYVKPKAKEHNIDVAKKLVKAFKVANRNKSIDDKTSALDVPPPEDEAIQKKKLQNVETIDSYVDKFTLKGKDYEFKQEFITDQEISSLYFLEMEKNSDNKIKVVYKINLAHVFFSQFEQFKKDSDYQPIVTIIKTLVLSELIAPEEGTTNGSNIRLNFNKFLTNI</sequence>
<accession>A0ABV2TX09</accession>
<reference evidence="1 2" key="1">
    <citation type="submission" date="2024-07" db="EMBL/GenBank/DDBJ databases">
        <title>The genome sequence of type strain Sediminicola luteus GDMCC 1.2596T.</title>
        <authorList>
            <person name="Liu Y."/>
        </authorList>
    </citation>
    <scope>NUCLEOTIDE SEQUENCE [LARGE SCALE GENOMIC DNA]</scope>
    <source>
        <strain evidence="1 2">GDMCC 1.2596</strain>
    </source>
</reference>
<keyword evidence="1" id="KW-0067">ATP-binding</keyword>
<organism evidence="1 2">
    <name type="scientific">Sediminicola luteus</name>
    <dbReference type="NCBI Taxonomy" id="319238"/>
    <lineage>
        <taxon>Bacteria</taxon>
        <taxon>Pseudomonadati</taxon>
        <taxon>Bacteroidota</taxon>
        <taxon>Flavobacteriia</taxon>
        <taxon>Flavobacteriales</taxon>
        <taxon>Flavobacteriaceae</taxon>
        <taxon>Sediminicola</taxon>
    </lineage>
</organism>